<comment type="caution">
    <text evidence="2">The sequence shown here is derived from an EMBL/GenBank/DDBJ whole genome shotgun (WGS) entry which is preliminary data.</text>
</comment>
<protein>
    <submittedName>
        <fullName evidence="2">Uncharacterized protein</fullName>
    </submittedName>
</protein>
<reference evidence="2" key="1">
    <citation type="journal article" date="2014" name="Int. J. Syst. Evol. Microbiol.">
        <title>Complete genome sequence of Corynebacterium casei LMG S-19264T (=DSM 44701T), isolated from a smear-ripened cheese.</title>
        <authorList>
            <consortium name="US DOE Joint Genome Institute (JGI-PGF)"/>
            <person name="Walter F."/>
            <person name="Albersmeier A."/>
            <person name="Kalinowski J."/>
            <person name="Ruckert C."/>
        </authorList>
    </citation>
    <scope>NUCLEOTIDE SEQUENCE</scope>
    <source>
        <strain evidence="2">CGMCC 4.7272</strain>
    </source>
</reference>
<sequence length="148" mass="15999">MTDSTVSVTRRPGFPAHPREPYESFTRGGQADRAQSGGPDIAGFRHGRPDQTPRPGSGSRAEGVLAMFPDRITSQARMIDGMDLAFHSQTRTPSTPTDPDDGANYVRSRQTLDGSPIHTSHLSEKGRNGLIILVTLMISRITGGKVQD</sequence>
<organism evidence="2 3">
    <name type="scientific">Streptomyces lacrimifluminis</name>
    <dbReference type="NCBI Taxonomy" id="1500077"/>
    <lineage>
        <taxon>Bacteria</taxon>
        <taxon>Bacillati</taxon>
        <taxon>Actinomycetota</taxon>
        <taxon>Actinomycetes</taxon>
        <taxon>Kitasatosporales</taxon>
        <taxon>Streptomycetaceae</taxon>
        <taxon>Streptomyces</taxon>
    </lineage>
</organism>
<evidence type="ECO:0000256" key="1">
    <source>
        <dbReference type="SAM" id="MobiDB-lite"/>
    </source>
</evidence>
<name>A0A917NND7_9ACTN</name>
<keyword evidence="3" id="KW-1185">Reference proteome</keyword>
<accession>A0A917NND7</accession>
<gene>
    <name evidence="2" type="ORF">GCM10012282_07630</name>
</gene>
<evidence type="ECO:0000313" key="3">
    <source>
        <dbReference type="Proteomes" id="UP000625682"/>
    </source>
</evidence>
<reference evidence="2" key="2">
    <citation type="submission" date="2020-09" db="EMBL/GenBank/DDBJ databases">
        <authorList>
            <person name="Sun Q."/>
            <person name="Zhou Y."/>
        </authorList>
    </citation>
    <scope>NUCLEOTIDE SEQUENCE</scope>
    <source>
        <strain evidence="2">CGMCC 4.7272</strain>
    </source>
</reference>
<feature type="region of interest" description="Disordered" evidence="1">
    <location>
        <begin position="1"/>
        <end position="62"/>
    </location>
</feature>
<dbReference type="AlphaFoldDB" id="A0A917NND7"/>
<proteinExistence type="predicted"/>
<evidence type="ECO:0000313" key="2">
    <source>
        <dbReference type="EMBL" id="GGJ13824.1"/>
    </source>
</evidence>
<dbReference type="Proteomes" id="UP000625682">
    <property type="component" value="Unassembled WGS sequence"/>
</dbReference>
<dbReference type="EMBL" id="BMMU01000002">
    <property type="protein sequence ID" value="GGJ13824.1"/>
    <property type="molecule type" value="Genomic_DNA"/>
</dbReference>